<accession>A0AA86QR45</accession>
<evidence type="ECO:0000313" key="3">
    <source>
        <dbReference type="Proteomes" id="UP001642409"/>
    </source>
</evidence>
<protein>
    <submittedName>
        <fullName evidence="2">Hypothetical_protein</fullName>
    </submittedName>
</protein>
<sequence length="168" mass="19547">MFIEPIKTLTNLQQVFVDGNMLHDIKIVRNLQNLNWKIIQPFAPQKVAAQQDYEQSGFSEEKILESIKIMKVNEKDNEQFIHDAKMGVEFKQLVQGKSVKIRNCQDLKSILFTDYFNMATVRLSDLNSILTLKQNITLLLNLSKFENQKVTNMIYIEIQQGFCGIFKN</sequence>
<dbReference type="EMBL" id="CATOUU010000977">
    <property type="protein sequence ID" value="CAI9964471.1"/>
    <property type="molecule type" value="Genomic_DNA"/>
</dbReference>
<evidence type="ECO:0000313" key="2">
    <source>
        <dbReference type="EMBL" id="CAL6059554.1"/>
    </source>
</evidence>
<gene>
    <name evidence="2" type="ORF">HINF_LOCUS48800</name>
    <name evidence="1" type="ORF">HINF_LOCUS52116</name>
</gene>
<comment type="caution">
    <text evidence="1">The sequence shown here is derived from an EMBL/GenBank/DDBJ whole genome shotgun (WGS) entry which is preliminary data.</text>
</comment>
<reference evidence="1" key="1">
    <citation type="submission" date="2023-06" db="EMBL/GenBank/DDBJ databases">
        <authorList>
            <person name="Kurt Z."/>
        </authorList>
    </citation>
    <scope>NUCLEOTIDE SEQUENCE</scope>
</reference>
<dbReference type="Proteomes" id="UP001642409">
    <property type="component" value="Unassembled WGS sequence"/>
</dbReference>
<organism evidence="1">
    <name type="scientific">Hexamita inflata</name>
    <dbReference type="NCBI Taxonomy" id="28002"/>
    <lineage>
        <taxon>Eukaryota</taxon>
        <taxon>Metamonada</taxon>
        <taxon>Diplomonadida</taxon>
        <taxon>Hexamitidae</taxon>
        <taxon>Hexamitinae</taxon>
        <taxon>Hexamita</taxon>
    </lineage>
</organism>
<dbReference type="AlphaFoldDB" id="A0AA86QR45"/>
<evidence type="ECO:0000313" key="1">
    <source>
        <dbReference type="EMBL" id="CAI9964471.1"/>
    </source>
</evidence>
<dbReference type="EMBL" id="CAXDID020000226">
    <property type="protein sequence ID" value="CAL6059554.1"/>
    <property type="molecule type" value="Genomic_DNA"/>
</dbReference>
<proteinExistence type="predicted"/>
<keyword evidence="3" id="KW-1185">Reference proteome</keyword>
<reference evidence="2 3" key="2">
    <citation type="submission" date="2024-07" db="EMBL/GenBank/DDBJ databases">
        <authorList>
            <person name="Akdeniz Z."/>
        </authorList>
    </citation>
    <scope>NUCLEOTIDE SEQUENCE [LARGE SCALE GENOMIC DNA]</scope>
</reference>
<name>A0AA86QR45_9EUKA</name>